<evidence type="ECO:0000313" key="3">
    <source>
        <dbReference type="Proteomes" id="UP000002433"/>
    </source>
</evidence>
<evidence type="ECO:0000313" key="2">
    <source>
        <dbReference type="EMBL" id="ABF31729.1"/>
    </source>
</evidence>
<dbReference type="Gene3D" id="1.10.260.40">
    <property type="entry name" value="lambda repressor-like DNA-binding domains"/>
    <property type="match status" value="1"/>
</dbReference>
<feature type="domain" description="HTH cro/C1-type" evidence="1">
    <location>
        <begin position="12"/>
        <end position="67"/>
    </location>
</feature>
<dbReference type="InterPro" id="IPR010982">
    <property type="entry name" value="Lambda_DNA-bd_dom_sf"/>
</dbReference>
<sequence>MCFGEWVMWGKLSKILSERGMTMYQLAKLSGVNKSHFSDLKSGKIKNLSWPNMVKISDALGVSLDEFK</sequence>
<dbReference type="PROSITE" id="PS50943">
    <property type="entry name" value="HTH_CROC1"/>
    <property type="match status" value="1"/>
</dbReference>
<evidence type="ECO:0000259" key="1">
    <source>
        <dbReference type="PROSITE" id="PS50943"/>
    </source>
</evidence>
<dbReference type="Pfam" id="PF13443">
    <property type="entry name" value="HTH_26"/>
    <property type="match status" value="1"/>
</dbReference>
<dbReference type="SUPFAM" id="SSF47413">
    <property type="entry name" value="lambda repressor-like DNA-binding domains"/>
    <property type="match status" value="1"/>
</dbReference>
<name>Q1CR02_STRPC</name>
<accession>Q1CR02</accession>
<dbReference type="KEGG" id="spk:MGAS9429_Spy0541"/>
<dbReference type="CDD" id="cd00093">
    <property type="entry name" value="HTH_XRE"/>
    <property type="match status" value="1"/>
</dbReference>
<dbReference type="SMART" id="SM00530">
    <property type="entry name" value="HTH_XRE"/>
    <property type="match status" value="1"/>
</dbReference>
<proteinExistence type="predicted"/>
<protein>
    <submittedName>
        <fullName evidence="2">Phage protein</fullName>
    </submittedName>
</protein>
<dbReference type="InterPro" id="IPR001387">
    <property type="entry name" value="Cro/C1-type_HTH"/>
</dbReference>
<dbReference type="AlphaFoldDB" id="Q1CR02"/>
<dbReference type="EMBL" id="CP000259">
    <property type="protein sequence ID" value="ABF31729.1"/>
    <property type="molecule type" value="Genomic_DNA"/>
</dbReference>
<dbReference type="GO" id="GO:0003677">
    <property type="term" value="F:DNA binding"/>
    <property type="evidence" value="ECO:0007669"/>
    <property type="project" value="InterPro"/>
</dbReference>
<gene>
    <name evidence="2" type="ordered locus">MGAS9429_Spy0541</name>
</gene>
<dbReference type="HOGENOM" id="CLU_066192_50_0_9"/>
<dbReference type="Proteomes" id="UP000002433">
    <property type="component" value="Chromosome"/>
</dbReference>
<reference evidence="2 3" key="1">
    <citation type="journal article" date="2006" name="Proc. Natl. Acad. Sci. U.S.A.">
        <title>Molecular genetic anatomy of inter- and intraserotype variation in the human bacterial pathogen group A Streptococcus.</title>
        <authorList>
            <person name="Beres S.B."/>
            <person name="Richter E.W."/>
            <person name="Nagiec M.J."/>
            <person name="Sumby P."/>
            <person name="Porcella S.F."/>
            <person name="DeLeo F.R."/>
            <person name="Musser J.M."/>
        </authorList>
    </citation>
    <scope>NUCLEOTIDE SEQUENCE [LARGE SCALE GENOMIC DNA]</scope>
    <source>
        <strain evidence="2 3">MGAS9429</strain>
    </source>
</reference>
<organism evidence="2 3">
    <name type="scientific">Streptococcus pyogenes serotype M12 (strain MGAS9429)</name>
    <dbReference type="NCBI Taxonomy" id="370551"/>
    <lineage>
        <taxon>Bacteria</taxon>
        <taxon>Bacillati</taxon>
        <taxon>Bacillota</taxon>
        <taxon>Bacilli</taxon>
        <taxon>Lactobacillales</taxon>
        <taxon>Streptococcaceae</taxon>
        <taxon>Streptococcus</taxon>
    </lineage>
</organism>